<keyword evidence="2" id="KW-1185">Reference proteome</keyword>
<organism evidence="1 2">
    <name type="scientific">Diploscapter pachys</name>
    <dbReference type="NCBI Taxonomy" id="2018661"/>
    <lineage>
        <taxon>Eukaryota</taxon>
        <taxon>Metazoa</taxon>
        <taxon>Ecdysozoa</taxon>
        <taxon>Nematoda</taxon>
        <taxon>Chromadorea</taxon>
        <taxon>Rhabditida</taxon>
        <taxon>Rhabditina</taxon>
        <taxon>Rhabditomorpha</taxon>
        <taxon>Rhabditoidea</taxon>
        <taxon>Rhabditidae</taxon>
        <taxon>Diploscapter</taxon>
    </lineage>
</organism>
<evidence type="ECO:0000313" key="2">
    <source>
        <dbReference type="Proteomes" id="UP000218231"/>
    </source>
</evidence>
<name>A0A2A2K9S4_9BILA</name>
<proteinExistence type="predicted"/>
<protein>
    <submittedName>
        <fullName evidence="1">Uncharacterized protein</fullName>
    </submittedName>
</protein>
<evidence type="ECO:0000313" key="1">
    <source>
        <dbReference type="EMBL" id="PAV70678.1"/>
    </source>
</evidence>
<reference evidence="1 2" key="1">
    <citation type="journal article" date="2017" name="Curr. Biol.">
        <title>Genome architecture and evolution of a unichromosomal asexual nematode.</title>
        <authorList>
            <person name="Fradin H."/>
            <person name="Zegar C."/>
            <person name="Gutwein M."/>
            <person name="Lucas J."/>
            <person name="Kovtun M."/>
            <person name="Corcoran D."/>
            <person name="Baugh L.R."/>
            <person name="Kiontke K."/>
            <person name="Gunsalus K."/>
            <person name="Fitch D.H."/>
            <person name="Piano F."/>
        </authorList>
    </citation>
    <scope>NUCLEOTIDE SEQUENCE [LARGE SCALE GENOMIC DNA]</scope>
    <source>
        <strain evidence="1">PF1309</strain>
    </source>
</reference>
<accession>A0A2A2K9S4</accession>
<sequence>MLLDQRNELNVRMLATHHVDAKVGLSPQYGFQPIVGTQVQQADADFRADPAGSAFEQRCTEPLLEFLDPSAQGGLGQVQCFCSLVKTAKFGDFYERSNILQFIFHQVSLSRSLDY</sequence>
<dbReference type="EMBL" id="LIAE01009227">
    <property type="protein sequence ID" value="PAV70678.1"/>
    <property type="molecule type" value="Genomic_DNA"/>
</dbReference>
<dbReference type="Proteomes" id="UP000218231">
    <property type="component" value="Unassembled WGS sequence"/>
</dbReference>
<gene>
    <name evidence="1" type="ORF">WR25_15306</name>
</gene>
<dbReference type="AlphaFoldDB" id="A0A2A2K9S4"/>
<comment type="caution">
    <text evidence="1">The sequence shown here is derived from an EMBL/GenBank/DDBJ whole genome shotgun (WGS) entry which is preliminary data.</text>
</comment>